<feature type="transmembrane region" description="Helical" evidence="1">
    <location>
        <begin position="141"/>
        <end position="162"/>
    </location>
</feature>
<gene>
    <name evidence="2" type="ORF">A3C28_04305</name>
</gene>
<dbReference type="Proteomes" id="UP000178597">
    <property type="component" value="Unassembled WGS sequence"/>
</dbReference>
<proteinExistence type="predicted"/>
<organism evidence="2 3">
    <name type="scientific">Candidatus Roizmanbacteria bacterium RIFCSPHIGHO2_02_FULL_39_9</name>
    <dbReference type="NCBI Taxonomy" id="1802040"/>
    <lineage>
        <taxon>Bacteria</taxon>
        <taxon>Candidatus Roizmaniibacteriota</taxon>
    </lineage>
</organism>
<reference evidence="2 3" key="1">
    <citation type="journal article" date="2016" name="Nat. Commun.">
        <title>Thousands of microbial genomes shed light on interconnected biogeochemical processes in an aquifer system.</title>
        <authorList>
            <person name="Anantharaman K."/>
            <person name="Brown C.T."/>
            <person name="Hug L.A."/>
            <person name="Sharon I."/>
            <person name="Castelle C.J."/>
            <person name="Probst A.J."/>
            <person name="Thomas B.C."/>
            <person name="Singh A."/>
            <person name="Wilkins M.J."/>
            <person name="Karaoz U."/>
            <person name="Brodie E.L."/>
            <person name="Williams K.H."/>
            <person name="Hubbard S.S."/>
            <person name="Banfield J.F."/>
        </authorList>
    </citation>
    <scope>NUCLEOTIDE SEQUENCE [LARGE SCALE GENOMIC DNA]</scope>
</reference>
<evidence type="ECO:0000313" key="3">
    <source>
        <dbReference type="Proteomes" id="UP000178597"/>
    </source>
</evidence>
<keyword evidence="1" id="KW-0812">Transmembrane</keyword>
<accession>A0A1F7H756</accession>
<keyword evidence="1" id="KW-1133">Transmembrane helix</keyword>
<feature type="transmembrane region" description="Helical" evidence="1">
    <location>
        <begin position="374"/>
        <end position="395"/>
    </location>
</feature>
<sequence length="604" mass="70407">MFGATTLFTSLIFSYLLVSYRYFPYLSLGLFFIFLSTTVFIVKKEKNWLDYVFYAAAFIFSIFLFYRANGFLTILNIMGILYAGSMLVQNDPKREKKEWSLVSLLFSPFLIVFKLFGLEYSYDLNPLSLFKNRLTFDSRKIYQLILSIGVTCLLLVIILPLLSYSNPFFQSLLGNFLKAFNLTAFFDLFSAPNWFLIFVRVIVFLVLAFFIPRLATYAKDNSKEHEKWNWVLPLENFTIPKVAIGVVLLLFFITQAQLYFASDAVLKTLGYSNSQHAREMFAHLSIVTLIIFSLIYNDKSRSSLSRLLTYILIIEGFFLNMIAFKSDYDYASNWGFTHKRLYGFAGVVWIFGLFLLYGYSYVSNLKNSLFTRNVAIFSFSVLLGINLVNFDYLIYHYAKSTTHSGIDYLYLSRLSTDAGSQADQLQKLMSEIEQEERPDIRKVQPTYTLIYRIEYLKEKYKKFDIRTFNFSEFSEYQKVKDLDVKQYRNTLDTKQYQGSPVNYEVPVHQQMAPRTITVTLINLEKNLVNHNFEVKNENGQTLVKGSLDTDSYKHTFGVGGFYLILYDYQNEKDKAVEIPVKKLRYDVLQDEVEKVIDLHSNTSL</sequence>
<feature type="transmembrane region" description="Helical" evidence="1">
    <location>
        <begin position="342"/>
        <end position="362"/>
    </location>
</feature>
<dbReference type="InterPro" id="IPR025291">
    <property type="entry name" value="DUF4153"/>
</dbReference>
<keyword evidence="1" id="KW-0472">Membrane</keyword>
<feature type="transmembrane region" description="Helical" evidence="1">
    <location>
        <begin position="237"/>
        <end position="260"/>
    </location>
</feature>
<protein>
    <submittedName>
        <fullName evidence="2">Uncharacterized protein</fullName>
    </submittedName>
</protein>
<evidence type="ECO:0000313" key="2">
    <source>
        <dbReference type="EMBL" id="OGK27230.1"/>
    </source>
</evidence>
<dbReference type="Pfam" id="PF13687">
    <property type="entry name" value="DUF4153"/>
    <property type="match status" value="1"/>
</dbReference>
<feature type="transmembrane region" description="Helical" evidence="1">
    <location>
        <begin position="22"/>
        <end position="41"/>
    </location>
</feature>
<feature type="transmembrane region" description="Helical" evidence="1">
    <location>
        <begin position="304"/>
        <end position="322"/>
    </location>
</feature>
<feature type="transmembrane region" description="Helical" evidence="1">
    <location>
        <begin position="72"/>
        <end position="89"/>
    </location>
</feature>
<comment type="caution">
    <text evidence="2">The sequence shown here is derived from an EMBL/GenBank/DDBJ whole genome shotgun (WGS) entry which is preliminary data.</text>
</comment>
<feature type="transmembrane region" description="Helical" evidence="1">
    <location>
        <begin position="195"/>
        <end position="216"/>
    </location>
</feature>
<name>A0A1F7H756_9BACT</name>
<dbReference type="STRING" id="1802040.A3C28_04305"/>
<dbReference type="AlphaFoldDB" id="A0A1F7H756"/>
<dbReference type="EMBL" id="MFZP01000028">
    <property type="protein sequence ID" value="OGK27230.1"/>
    <property type="molecule type" value="Genomic_DNA"/>
</dbReference>
<feature type="transmembrane region" description="Helical" evidence="1">
    <location>
        <begin position="280"/>
        <end position="297"/>
    </location>
</feature>
<feature type="transmembrane region" description="Helical" evidence="1">
    <location>
        <begin position="101"/>
        <end position="121"/>
    </location>
</feature>
<evidence type="ECO:0000256" key="1">
    <source>
        <dbReference type="SAM" id="Phobius"/>
    </source>
</evidence>